<dbReference type="EMBL" id="QAOT01000029">
    <property type="protein sequence ID" value="PTR11135.1"/>
    <property type="molecule type" value="Genomic_DNA"/>
</dbReference>
<comment type="caution">
    <text evidence="1">The sequence shown here is derived from an EMBL/GenBank/DDBJ whole genome shotgun (WGS) entry which is preliminary data.</text>
</comment>
<dbReference type="AlphaFoldDB" id="A0A2T5JSC5"/>
<gene>
    <name evidence="1" type="ORF">C8J28_12929</name>
</gene>
<evidence type="ECO:0000313" key="2">
    <source>
        <dbReference type="Proteomes" id="UP000244060"/>
    </source>
</evidence>
<dbReference type="RefSeq" id="WP_101342249.1">
    <property type="nucleotide sequence ID" value="NZ_CP090022.1"/>
</dbReference>
<proteinExistence type="predicted"/>
<evidence type="ECO:0000313" key="1">
    <source>
        <dbReference type="EMBL" id="PTR11135.1"/>
    </source>
</evidence>
<dbReference type="Proteomes" id="UP000244060">
    <property type="component" value="Unassembled WGS sequence"/>
</dbReference>
<sequence>MLAVTTNAFSGGSNKNPLADWPEPHVIFVLLEMRIASRAIMDRNPAAIVIEHLQPPKGAFALLEDLPKWLGHHLLDPARPLVFLDRPFEAEELAEEMREGRAHPRGGRGELDAAGRIRLLRLGGMIATSPLLPPFLRFLAKRDVDEATALDLLHTAFPDMGA</sequence>
<dbReference type="OrthoDB" id="7691704at2"/>
<organism evidence="1 2">
    <name type="scientific">Cereibacter azotoformans</name>
    <dbReference type="NCBI Taxonomy" id="43057"/>
    <lineage>
        <taxon>Bacteria</taxon>
        <taxon>Pseudomonadati</taxon>
        <taxon>Pseudomonadota</taxon>
        <taxon>Alphaproteobacteria</taxon>
        <taxon>Rhodobacterales</taxon>
        <taxon>Paracoccaceae</taxon>
        <taxon>Cereibacter</taxon>
    </lineage>
</organism>
<reference evidence="1 2" key="1">
    <citation type="submission" date="2018-04" db="EMBL/GenBank/DDBJ databases">
        <title>Genomic Encyclopedia of Type Strains, Phase III (KMG-III): the genomes of soil and plant-associated and newly described type strains.</title>
        <authorList>
            <person name="Whitman W."/>
        </authorList>
    </citation>
    <scope>NUCLEOTIDE SEQUENCE [LARGE SCALE GENOMIC DNA]</scope>
    <source>
        <strain evidence="1 2">KA25</strain>
    </source>
</reference>
<name>A0A2T5JSC5_9RHOB</name>
<accession>A0A2T5JSC5</accession>
<keyword evidence="2" id="KW-1185">Reference proteome</keyword>
<protein>
    <submittedName>
        <fullName evidence="1">Uncharacterized protein</fullName>
    </submittedName>
</protein>